<evidence type="ECO:0000313" key="2">
    <source>
        <dbReference type="Proteomes" id="UP000887569"/>
    </source>
</evidence>
<reference evidence="3" key="1">
    <citation type="submission" date="2022-11" db="UniProtKB">
        <authorList>
            <consortium name="WormBaseParasite"/>
        </authorList>
    </citation>
    <scope>IDENTIFICATION</scope>
</reference>
<organism evidence="2 3">
    <name type="scientific">Parascaris univalens</name>
    <name type="common">Nematode worm</name>
    <dbReference type="NCBI Taxonomy" id="6257"/>
    <lineage>
        <taxon>Eukaryota</taxon>
        <taxon>Metazoa</taxon>
        <taxon>Ecdysozoa</taxon>
        <taxon>Nematoda</taxon>
        <taxon>Chromadorea</taxon>
        <taxon>Rhabditida</taxon>
        <taxon>Spirurina</taxon>
        <taxon>Ascaridomorpha</taxon>
        <taxon>Ascaridoidea</taxon>
        <taxon>Ascarididae</taxon>
        <taxon>Parascaris</taxon>
    </lineage>
</organism>
<name>A0A915BDH2_PARUN</name>
<dbReference type="Proteomes" id="UP000887569">
    <property type="component" value="Unplaced"/>
</dbReference>
<feature type="region of interest" description="Disordered" evidence="1">
    <location>
        <begin position="107"/>
        <end position="132"/>
    </location>
</feature>
<feature type="compositionally biased region" description="Polar residues" evidence="1">
    <location>
        <begin position="117"/>
        <end position="132"/>
    </location>
</feature>
<proteinExistence type="predicted"/>
<protein>
    <submittedName>
        <fullName evidence="3">Hint domain-containing protein</fullName>
    </submittedName>
</protein>
<keyword evidence="2" id="KW-1185">Reference proteome</keyword>
<dbReference type="WBParaSite" id="PgR035X_g053_t04">
    <property type="protein sequence ID" value="PgR035X_g053_t04"/>
    <property type="gene ID" value="PgR035X_g053"/>
</dbReference>
<dbReference type="AlphaFoldDB" id="A0A915BDH2"/>
<accession>A0A915BDH2</accession>
<evidence type="ECO:0000313" key="3">
    <source>
        <dbReference type="WBParaSite" id="PgR035X_g053_t04"/>
    </source>
</evidence>
<sequence>LYEILWGASTLSQRCPVPRIVPSNSKSFSNIIFSCCEKFNLLQNLFFFWIHTKRTRCINDLSLFQQFSRKSRSFQDDSFKVITMKPAGDVHQSEVDKIKEEMIKALSPTSAPPGTRVLTSGQSGESETLAGTSNVGANAKAGAAKIHPIEAGATG</sequence>
<evidence type="ECO:0000256" key="1">
    <source>
        <dbReference type="SAM" id="MobiDB-lite"/>
    </source>
</evidence>